<dbReference type="STRING" id="1123269.NX02_20740"/>
<dbReference type="Proteomes" id="UP000018851">
    <property type="component" value="Chromosome"/>
</dbReference>
<dbReference type="RefSeq" id="WP_025293948.1">
    <property type="nucleotide sequence ID" value="NZ_CP006644.1"/>
</dbReference>
<feature type="region of interest" description="Disordered" evidence="3">
    <location>
        <begin position="31"/>
        <end position="55"/>
    </location>
</feature>
<dbReference type="NCBIfam" id="TIGR01840">
    <property type="entry name" value="esterase_phb"/>
    <property type="match status" value="1"/>
</dbReference>
<keyword evidence="2" id="KW-0378">Hydrolase</keyword>
<evidence type="ECO:0000313" key="5">
    <source>
        <dbReference type="Proteomes" id="UP000018851"/>
    </source>
</evidence>
<evidence type="ECO:0000313" key="4">
    <source>
        <dbReference type="EMBL" id="AHE55789.1"/>
    </source>
</evidence>
<dbReference type="HOGENOM" id="CLU_027551_0_3_5"/>
<evidence type="ECO:0008006" key="6">
    <source>
        <dbReference type="Google" id="ProtNLM"/>
    </source>
</evidence>
<dbReference type="InterPro" id="IPR010126">
    <property type="entry name" value="Esterase_phb"/>
</dbReference>
<accession>W0AD04</accession>
<name>W0AD04_9SPHN</name>
<evidence type="ECO:0000256" key="2">
    <source>
        <dbReference type="ARBA" id="ARBA00022801"/>
    </source>
</evidence>
<organism evidence="4 5">
    <name type="scientific">Sphingomonas sanxanigenens DSM 19645 = NX02</name>
    <dbReference type="NCBI Taxonomy" id="1123269"/>
    <lineage>
        <taxon>Bacteria</taxon>
        <taxon>Pseudomonadati</taxon>
        <taxon>Pseudomonadota</taxon>
        <taxon>Alphaproteobacteria</taxon>
        <taxon>Sphingomonadales</taxon>
        <taxon>Sphingomonadaceae</taxon>
        <taxon>Sphingomonas</taxon>
    </lineage>
</organism>
<proteinExistence type="predicted"/>
<keyword evidence="5" id="KW-1185">Reference proteome</keyword>
<evidence type="ECO:0000256" key="1">
    <source>
        <dbReference type="ARBA" id="ARBA00022729"/>
    </source>
</evidence>
<dbReference type="InterPro" id="IPR050955">
    <property type="entry name" value="Plant_Biomass_Hydrol_Est"/>
</dbReference>
<dbReference type="PANTHER" id="PTHR43037">
    <property type="entry name" value="UNNAMED PRODUCT-RELATED"/>
    <property type="match status" value="1"/>
</dbReference>
<evidence type="ECO:0000256" key="3">
    <source>
        <dbReference type="SAM" id="MobiDB-lite"/>
    </source>
</evidence>
<dbReference type="PATRIC" id="fig|1123269.5.peg.4055"/>
<dbReference type="GO" id="GO:0005576">
    <property type="term" value="C:extracellular region"/>
    <property type="evidence" value="ECO:0007669"/>
    <property type="project" value="InterPro"/>
</dbReference>
<dbReference type="OrthoDB" id="9767239at2"/>
<dbReference type="Gene3D" id="3.40.50.1820">
    <property type="entry name" value="alpha/beta hydrolase"/>
    <property type="match status" value="1"/>
</dbReference>
<reference evidence="4 5" key="1">
    <citation type="submission" date="2013-07" db="EMBL/GenBank/DDBJ databases">
        <title>Completed genome of Sphingomonas sanxanigenens NX02.</title>
        <authorList>
            <person name="Ma T."/>
            <person name="Huang H."/>
            <person name="Wu M."/>
            <person name="Li X."/>
            <person name="Li G."/>
        </authorList>
    </citation>
    <scope>NUCLEOTIDE SEQUENCE [LARGE SCALE GENOMIC DNA]</scope>
    <source>
        <strain evidence="4 5">NX02</strain>
    </source>
</reference>
<dbReference type="Pfam" id="PF10503">
    <property type="entry name" value="Esterase_PHB"/>
    <property type="match status" value="1"/>
</dbReference>
<gene>
    <name evidence="4" type="ORF">NX02_20740</name>
</gene>
<dbReference type="SUPFAM" id="SSF53474">
    <property type="entry name" value="alpha/beta-Hydrolases"/>
    <property type="match status" value="1"/>
</dbReference>
<sequence>MAALQSSMAEALRLMRAGRLGQATTLLRSTIGIGHPAPQPGPQAGPQPARPDPGEVIDRDVIDLEPDHVSYAPRRAAEPDAVPRFEERSHAGKRGALAYRLYRPAGATAGMPLVVMLHGCTQSPEDFAAGTGMNALADELGFLVAYPRQTQAANAQKCWNWFNPGDQQRDRGEPALIAGLTRDILAETGADPGRVYVAGLSAGGAAATIMAAAYPDLYAAVGVHSGLACGAARDLPSALAAMKRGGGAAKTRQGQRFVPLISFHGDRDMVVHEVNAREIVAAATAAAGAPLTVRTETGVSPSGRRFRRDLSVDAGGTVLIEQWTVAGAGHAWSGGDAAGSYTDPAGPEASREMLRFFLQHKRA</sequence>
<dbReference type="AlphaFoldDB" id="W0AD04"/>
<dbReference type="GO" id="GO:0016787">
    <property type="term" value="F:hydrolase activity"/>
    <property type="evidence" value="ECO:0007669"/>
    <property type="project" value="UniProtKB-KW"/>
</dbReference>
<dbReference type="KEGG" id="ssan:NX02_20740"/>
<dbReference type="PANTHER" id="PTHR43037:SF1">
    <property type="entry name" value="BLL1128 PROTEIN"/>
    <property type="match status" value="1"/>
</dbReference>
<dbReference type="InterPro" id="IPR029058">
    <property type="entry name" value="AB_hydrolase_fold"/>
</dbReference>
<feature type="compositionally biased region" description="Pro residues" evidence="3">
    <location>
        <begin position="37"/>
        <end position="51"/>
    </location>
</feature>
<dbReference type="eggNOG" id="COG3509">
    <property type="taxonomic scope" value="Bacteria"/>
</dbReference>
<protein>
    <recommendedName>
        <fullName evidence="6">Esterase</fullName>
    </recommendedName>
</protein>
<keyword evidence="1" id="KW-0732">Signal</keyword>
<dbReference type="EMBL" id="CP006644">
    <property type="protein sequence ID" value="AHE55789.1"/>
    <property type="molecule type" value="Genomic_DNA"/>
</dbReference>